<feature type="transmembrane region" description="Helical" evidence="7">
    <location>
        <begin position="520"/>
        <end position="542"/>
    </location>
</feature>
<dbReference type="SUPFAM" id="SSF55008">
    <property type="entry name" value="HMA, heavy metal-associated domain"/>
    <property type="match status" value="2"/>
</dbReference>
<evidence type="ECO:0000313" key="10">
    <source>
        <dbReference type="EMBL" id="KAK2080917.1"/>
    </source>
</evidence>
<dbReference type="GO" id="GO:0005524">
    <property type="term" value="F:ATP binding"/>
    <property type="evidence" value="ECO:0007669"/>
    <property type="project" value="UniProtKB-UniRule"/>
</dbReference>
<dbReference type="NCBIfam" id="TIGR01494">
    <property type="entry name" value="ATPase_P-type"/>
    <property type="match status" value="1"/>
</dbReference>
<dbReference type="InterPro" id="IPR023299">
    <property type="entry name" value="ATPase_P-typ_cyto_dom_N"/>
</dbReference>
<dbReference type="InterPro" id="IPR006121">
    <property type="entry name" value="HMA_dom"/>
</dbReference>
<dbReference type="PROSITE" id="PS00154">
    <property type="entry name" value="ATPASE_E1_E2"/>
    <property type="match status" value="1"/>
</dbReference>
<feature type="transmembrane region" description="Helical" evidence="7">
    <location>
        <begin position="213"/>
        <end position="233"/>
    </location>
</feature>
<dbReference type="Pfam" id="PF00122">
    <property type="entry name" value="E1-E2_ATPase"/>
    <property type="match status" value="1"/>
</dbReference>
<feature type="transmembrane region" description="Helical" evidence="7">
    <location>
        <begin position="983"/>
        <end position="1003"/>
    </location>
</feature>
<evidence type="ECO:0000256" key="6">
    <source>
        <dbReference type="ARBA" id="ARBA00023136"/>
    </source>
</evidence>
<keyword evidence="7" id="KW-0547">Nucleotide-binding</keyword>
<dbReference type="PROSITE" id="PS50846">
    <property type="entry name" value="HMA_2"/>
    <property type="match status" value="2"/>
</dbReference>
<keyword evidence="4" id="KW-1278">Translocase</keyword>
<feature type="compositionally biased region" description="Acidic residues" evidence="8">
    <location>
        <begin position="853"/>
        <end position="866"/>
    </location>
</feature>
<feature type="transmembrane region" description="Helical" evidence="7">
    <location>
        <begin position="1009"/>
        <end position="1032"/>
    </location>
</feature>
<dbReference type="CDD" id="cd02094">
    <property type="entry name" value="P-type_ATPase_Cu-like"/>
    <property type="match status" value="1"/>
</dbReference>
<dbReference type="Gene3D" id="3.30.70.100">
    <property type="match status" value="2"/>
</dbReference>
<feature type="transmembrane region" description="Helical" evidence="7">
    <location>
        <begin position="285"/>
        <end position="303"/>
    </location>
</feature>
<dbReference type="InterPro" id="IPR027256">
    <property type="entry name" value="P-typ_ATPase_IB"/>
</dbReference>
<dbReference type="PROSITE" id="PS01047">
    <property type="entry name" value="HMA_1"/>
    <property type="match status" value="2"/>
</dbReference>
<dbReference type="SUPFAM" id="SSF56784">
    <property type="entry name" value="HAD-like"/>
    <property type="match status" value="2"/>
</dbReference>
<dbReference type="Proteomes" id="UP001255856">
    <property type="component" value="Unassembled WGS sequence"/>
</dbReference>
<feature type="compositionally biased region" description="Basic and acidic residues" evidence="8">
    <location>
        <begin position="876"/>
        <end position="886"/>
    </location>
</feature>
<dbReference type="Pfam" id="PF00403">
    <property type="entry name" value="HMA"/>
    <property type="match status" value="2"/>
</dbReference>
<dbReference type="Gene3D" id="2.70.150.10">
    <property type="entry name" value="Calcium-transporting ATPase, cytoplasmic transduction domain A"/>
    <property type="match status" value="1"/>
</dbReference>
<dbReference type="InterPro" id="IPR023298">
    <property type="entry name" value="ATPase_P-typ_TM_dom_sf"/>
</dbReference>
<comment type="similarity">
    <text evidence="7">Belongs to the cation transport ATPase (P-type) (TC 3.A.3) family. Type IB subfamily.</text>
</comment>
<feature type="transmembrane region" description="Helical" evidence="7">
    <location>
        <begin position="181"/>
        <end position="201"/>
    </location>
</feature>
<evidence type="ECO:0000256" key="3">
    <source>
        <dbReference type="ARBA" id="ARBA00022723"/>
    </source>
</evidence>
<dbReference type="SUPFAM" id="SSF81665">
    <property type="entry name" value="Calcium ATPase, transmembrane domain M"/>
    <property type="match status" value="1"/>
</dbReference>
<dbReference type="NCBIfam" id="TIGR01525">
    <property type="entry name" value="ATPase-IB_hvy"/>
    <property type="match status" value="1"/>
</dbReference>
<dbReference type="CDD" id="cd00371">
    <property type="entry name" value="HMA"/>
    <property type="match status" value="2"/>
</dbReference>
<evidence type="ECO:0000256" key="8">
    <source>
        <dbReference type="SAM" id="MobiDB-lite"/>
    </source>
</evidence>
<keyword evidence="3 7" id="KW-0479">Metal-binding</keyword>
<feature type="transmembrane region" description="Helical" evidence="7">
    <location>
        <begin position="254"/>
        <end position="273"/>
    </location>
</feature>
<comment type="caution">
    <text evidence="10">The sequence shown here is derived from an EMBL/GenBank/DDBJ whole genome shotgun (WGS) entry which is preliminary data.</text>
</comment>
<dbReference type="SUPFAM" id="SSF81653">
    <property type="entry name" value="Calcium ATPase, transduction domain A"/>
    <property type="match status" value="1"/>
</dbReference>
<dbReference type="InterPro" id="IPR036412">
    <property type="entry name" value="HAD-like_sf"/>
</dbReference>
<evidence type="ECO:0000256" key="5">
    <source>
        <dbReference type="ARBA" id="ARBA00022989"/>
    </source>
</evidence>
<feature type="region of interest" description="Disordered" evidence="8">
    <location>
        <begin position="1043"/>
        <end position="1065"/>
    </location>
</feature>
<dbReference type="EMBL" id="JASFZW010000001">
    <property type="protein sequence ID" value="KAK2080917.1"/>
    <property type="molecule type" value="Genomic_DNA"/>
</dbReference>
<dbReference type="InterPro" id="IPR059000">
    <property type="entry name" value="ATPase_P-type_domA"/>
</dbReference>
<evidence type="ECO:0000256" key="7">
    <source>
        <dbReference type="RuleBase" id="RU362081"/>
    </source>
</evidence>
<dbReference type="PRINTS" id="PR00942">
    <property type="entry name" value="CUATPASEI"/>
</dbReference>
<dbReference type="AlphaFoldDB" id="A0AAD9IPQ5"/>
<feature type="region of interest" description="Disordered" evidence="8">
    <location>
        <begin position="339"/>
        <end position="361"/>
    </location>
</feature>
<evidence type="ECO:0000256" key="1">
    <source>
        <dbReference type="ARBA" id="ARBA00004370"/>
    </source>
</evidence>
<dbReference type="GO" id="GO:0016020">
    <property type="term" value="C:membrane"/>
    <property type="evidence" value="ECO:0007669"/>
    <property type="project" value="UniProtKB-SubCell"/>
</dbReference>
<proteinExistence type="inferred from homology"/>
<feature type="domain" description="HMA" evidence="9">
    <location>
        <begin position="9"/>
        <end position="75"/>
    </location>
</feature>
<organism evidence="10 11">
    <name type="scientific">Prototheca wickerhamii</name>
    <dbReference type="NCBI Taxonomy" id="3111"/>
    <lineage>
        <taxon>Eukaryota</taxon>
        <taxon>Viridiplantae</taxon>
        <taxon>Chlorophyta</taxon>
        <taxon>core chlorophytes</taxon>
        <taxon>Trebouxiophyceae</taxon>
        <taxon>Chlorellales</taxon>
        <taxon>Chlorellaceae</taxon>
        <taxon>Prototheca</taxon>
    </lineage>
</organism>
<dbReference type="GO" id="GO:0019829">
    <property type="term" value="F:ATPase-coupled monoatomic cation transmembrane transporter activity"/>
    <property type="evidence" value="ECO:0007669"/>
    <property type="project" value="InterPro"/>
</dbReference>
<dbReference type="GO" id="GO:0016887">
    <property type="term" value="F:ATP hydrolysis activity"/>
    <property type="evidence" value="ECO:0007669"/>
    <property type="project" value="InterPro"/>
</dbReference>
<dbReference type="InterPro" id="IPR001757">
    <property type="entry name" value="P_typ_ATPase"/>
</dbReference>
<dbReference type="FunFam" id="3.30.70.100:FF:000001">
    <property type="entry name" value="ATPase copper transporting beta"/>
    <property type="match status" value="2"/>
</dbReference>
<dbReference type="SUPFAM" id="SSF81660">
    <property type="entry name" value="Metal cation-transporting ATPase, ATP-binding domain N"/>
    <property type="match status" value="1"/>
</dbReference>
<reference evidence="10" key="1">
    <citation type="submission" date="2021-01" db="EMBL/GenBank/DDBJ databases">
        <authorList>
            <person name="Eckstrom K.M.E."/>
        </authorList>
    </citation>
    <scope>NUCLEOTIDE SEQUENCE</scope>
    <source>
        <strain evidence="10">UVCC 0001</strain>
    </source>
</reference>
<dbReference type="InterPro" id="IPR036163">
    <property type="entry name" value="HMA_dom_sf"/>
</dbReference>
<evidence type="ECO:0000259" key="9">
    <source>
        <dbReference type="PROSITE" id="PS50846"/>
    </source>
</evidence>
<dbReference type="Pfam" id="PF00702">
    <property type="entry name" value="Hydrolase"/>
    <property type="match status" value="1"/>
</dbReference>
<feature type="region of interest" description="Disordered" evidence="8">
    <location>
        <begin position="607"/>
        <end position="627"/>
    </location>
</feature>
<keyword evidence="11" id="KW-1185">Reference proteome</keyword>
<feature type="transmembrane region" description="Helical" evidence="7">
    <location>
        <begin position="480"/>
        <end position="500"/>
    </location>
</feature>
<dbReference type="Gene3D" id="3.40.1110.10">
    <property type="entry name" value="Calcium-transporting ATPase, cytoplasmic domain N"/>
    <property type="match status" value="1"/>
</dbReference>
<name>A0AAD9IPQ5_PROWI</name>
<evidence type="ECO:0000313" key="11">
    <source>
        <dbReference type="Proteomes" id="UP001255856"/>
    </source>
</evidence>
<dbReference type="PANTHER" id="PTHR46594:SF4">
    <property type="entry name" value="P-TYPE CATION-TRANSPORTING ATPASE"/>
    <property type="match status" value="1"/>
</dbReference>
<dbReference type="PRINTS" id="PR00119">
    <property type="entry name" value="CATATPASE"/>
</dbReference>
<dbReference type="GO" id="GO:0046872">
    <property type="term" value="F:metal ion binding"/>
    <property type="evidence" value="ECO:0007669"/>
    <property type="project" value="UniProtKB-KW"/>
</dbReference>
<keyword evidence="6 7" id="KW-0472">Membrane</keyword>
<dbReference type="InterPro" id="IPR008250">
    <property type="entry name" value="ATPase_P-typ_transduc_dom_A_sf"/>
</dbReference>
<accession>A0AAD9IPQ5</accession>
<comment type="subcellular location">
    <subcellularLocation>
        <location evidence="1 7">Membrane</location>
    </subcellularLocation>
</comment>
<dbReference type="InterPro" id="IPR018303">
    <property type="entry name" value="ATPase_P-typ_P_site"/>
</dbReference>
<dbReference type="Gene3D" id="1.20.1110.10">
    <property type="entry name" value="Calcium-transporting ATPase, transmembrane domain"/>
    <property type="match status" value="1"/>
</dbReference>
<dbReference type="PANTHER" id="PTHR46594">
    <property type="entry name" value="P-TYPE CATION-TRANSPORTING ATPASE"/>
    <property type="match status" value="1"/>
</dbReference>
<feature type="region of interest" description="Disordered" evidence="8">
    <location>
        <begin position="852"/>
        <end position="886"/>
    </location>
</feature>
<feature type="domain" description="HMA" evidence="9">
    <location>
        <begin position="90"/>
        <end position="156"/>
    </location>
</feature>
<dbReference type="InterPro" id="IPR023214">
    <property type="entry name" value="HAD_sf"/>
</dbReference>
<gene>
    <name evidence="10" type="ORF">QBZ16_000771</name>
</gene>
<evidence type="ECO:0000256" key="4">
    <source>
        <dbReference type="ARBA" id="ARBA00022967"/>
    </source>
</evidence>
<evidence type="ECO:0000256" key="2">
    <source>
        <dbReference type="ARBA" id="ARBA00022692"/>
    </source>
</evidence>
<dbReference type="InterPro" id="IPR017969">
    <property type="entry name" value="Heavy-metal-associated_CS"/>
</dbReference>
<keyword evidence="5 7" id="KW-1133">Transmembrane helix</keyword>
<dbReference type="Gene3D" id="3.40.50.1000">
    <property type="entry name" value="HAD superfamily/HAD-like"/>
    <property type="match status" value="1"/>
</dbReference>
<feature type="compositionally biased region" description="Basic and acidic residues" evidence="8">
    <location>
        <begin position="339"/>
        <end position="353"/>
    </location>
</feature>
<protein>
    <recommendedName>
        <fullName evidence="9">HMA domain-containing protein</fullName>
    </recommendedName>
</protein>
<sequence>MESENPPKRTVRLRIEGMSCAGCSSGVESSLAAVAGVESVAVSLTLAEAQIKYDPALVSCEELAQVVKDAGFEAEAVEDPTDAGPEAGVATCALTLGGMSCTSCEAAVTAALLAVPGVQEATVSLSLSKARVKFDPDVCGPRPLIEAAEAAGFDAALAPRDARPGGADVQAREKRFWRRKLYLSLIFTVPLFIFDMILMYIPGPKHWLESTVGGVQIGAVISFCLATPVQFWIGWVFHGRALRTLRRGRANMDVLISIGTTTAYAYSLLSVAYQKGHPEYEGHGTFFETSALLITFVTLGKTLESAAKGRTSEALTALLDLAPPRALLCLTSGGAGSCERHSGEAEGDARDAQRASSDAAASYPTDASLSALGITGEKEVLAALLQRGDLVKVLPGAQVPVDGQVAAGRAYVDESMITGEPVPVSKAPGDEVLTGTVSSGGALWVRATRVGADSALARIVQLVESAQLSKAPIQAFADRVSAVFVPVVLLLAVIVWAAWFVPGIKGALPADWIPAGSTPLLFSLLFGIAVVVIACPCALGLATPTAVMVGTGVAARHGILIKSAEAMEKAARVTDVVFDKTGTLTEGKPSVTGWRLLRGDAARRRGERVESQCDAAGEADDTNEPLHAASWDPKTVLLLLACLESTSEHPLARALLRHAGLQLGLEESTEEAGNGQATNTAAQLAPQTPATPWLLDIRDAETVPGRGLQAWVACPRDQLPAPLRAAATGASLDVRVMSGNRAFFEEQGVAVDAETLGWMRVREGQGATCVLVALAGGLAGAFAITDPLRPEARGVVTALRRAGVVCHMVTGDNWVTARIVAQRLGITSVQAQVTPSGKVAAVRALQDKTLIIGEDEDEESEAEEDASGLPGSGAEQPRDATPRVPDRWLTRALQSVRLRPRQPIPSRTPPTSIRHKAVVAMVGDGVNDAAALVAADVGIAVGQGGTAVAIDAADIVLMRGSMHSVLVALHACGAIFRRIRLNYVWALGYNVLAIPVAAGALYPPLHFQLPAWVAGAAMAMSSVSVVCSSLLLRRYKPPREVTDDSAALSSARRRRARGRGGLGTGWSVAESQGSAAAAQLLPRSLPNCV</sequence>
<keyword evidence="2 7" id="KW-0812">Transmembrane</keyword>
<keyword evidence="7" id="KW-0067">ATP-binding</keyword>